<keyword evidence="7 9" id="KW-1133">Transmembrane helix</keyword>
<dbReference type="HAMAP" id="MF_00161">
    <property type="entry name" value="LspA"/>
    <property type="match status" value="1"/>
</dbReference>
<feature type="transmembrane region" description="Helical" evidence="9">
    <location>
        <begin position="93"/>
        <end position="113"/>
    </location>
</feature>
<comment type="function">
    <text evidence="9">This protein specifically catalyzes the removal of signal peptides from prolipoproteins.</text>
</comment>
<evidence type="ECO:0000256" key="2">
    <source>
        <dbReference type="ARBA" id="ARBA00022475"/>
    </source>
</evidence>
<keyword evidence="6 9" id="KW-0378">Hydrolase</keyword>
<dbReference type="EMBL" id="LBSX01000008">
    <property type="protein sequence ID" value="KKQ27524.1"/>
    <property type="molecule type" value="Genomic_DNA"/>
</dbReference>
<name>A0A0G0ITM0_9BACT</name>
<organism evidence="10 11">
    <name type="scientific">Candidatus Magasanikbacteria bacterium GW2011_GWC2_37_14</name>
    <dbReference type="NCBI Taxonomy" id="1619046"/>
    <lineage>
        <taxon>Bacteria</taxon>
        <taxon>Candidatus Magasanikiibacteriota</taxon>
    </lineage>
</organism>
<keyword evidence="8 9" id="KW-0472">Membrane</keyword>
<dbReference type="Proteomes" id="UP000034849">
    <property type="component" value="Unassembled WGS sequence"/>
</dbReference>
<evidence type="ECO:0000256" key="9">
    <source>
        <dbReference type="HAMAP-Rule" id="MF_00161"/>
    </source>
</evidence>
<feature type="active site" evidence="9">
    <location>
        <position position="182"/>
    </location>
</feature>
<dbReference type="PATRIC" id="fig|1619046.3.peg.554"/>
<keyword evidence="2 9" id="KW-1003">Cell membrane</keyword>
<dbReference type="Pfam" id="PF01252">
    <property type="entry name" value="Peptidase_A8"/>
    <property type="match status" value="2"/>
</dbReference>
<evidence type="ECO:0000256" key="5">
    <source>
        <dbReference type="ARBA" id="ARBA00022750"/>
    </source>
</evidence>
<dbReference type="PANTHER" id="PTHR33695">
    <property type="entry name" value="LIPOPROTEIN SIGNAL PEPTIDASE"/>
    <property type="match status" value="1"/>
</dbReference>
<comment type="pathway">
    <text evidence="9">Protein modification; lipoprotein biosynthesis (signal peptide cleavage).</text>
</comment>
<dbReference type="EC" id="3.4.23.36" evidence="9"/>
<protein>
    <recommendedName>
        <fullName evidence="9">Lipoprotein signal peptidase</fullName>
        <ecNumber evidence="9">3.4.23.36</ecNumber>
    </recommendedName>
    <alternativeName>
        <fullName evidence="9">Prolipoprotein signal peptidase</fullName>
    </alternativeName>
    <alternativeName>
        <fullName evidence="9">Signal peptidase II</fullName>
        <shortName evidence="9">SPase II</shortName>
    </alternativeName>
</protein>
<feature type="active site" evidence="9">
    <location>
        <position position="169"/>
    </location>
</feature>
<evidence type="ECO:0000256" key="8">
    <source>
        <dbReference type="ARBA" id="ARBA00023136"/>
    </source>
</evidence>
<proteinExistence type="inferred from homology"/>
<dbReference type="InterPro" id="IPR001872">
    <property type="entry name" value="Peptidase_A8"/>
</dbReference>
<sequence length="200" mass="23059">MTSLPYKGRARVGFRETPFSPPPHRGRKRNIMNNKARLTMYILTSGLFLLLDQLLKYLARTNPDYTYYLWRPWLGWEYFGNTGIAFSLPIPNWLIIIITPLIFLGLFLWFVSLRGSAHWRSRSNPKEVGDCFATLRSARNDRLTLAICLITAGALSNYLDRILFGVTIDYLRFFTGIINLADVMIVGGVTLLLFNNKRNF</sequence>
<evidence type="ECO:0000313" key="10">
    <source>
        <dbReference type="EMBL" id="KKQ27524.1"/>
    </source>
</evidence>
<dbReference type="GO" id="GO:0005886">
    <property type="term" value="C:plasma membrane"/>
    <property type="evidence" value="ECO:0007669"/>
    <property type="project" value="UniProtKB-SubCell"/>
</dbReference>
<keyword evidence="5 9" id="KW-0064">Aspartyl protease</keyword>
<feature type="transmembrane region" description="Helical" evidence="9">
    <location>
        <begin position="143"/>
        <end position="159"/>
    </location>
</feature>
<evidence type="ECO:0000256" key="3">
    <source>
        <dbReference type="ARBA" id="ARBA00022670"/>
    </source>
</evidence>
<comment type="similarity">
    <text evidence="1 9">Belongs to the peptidase A8 family.</text>
</comment>
<comment type="catalytic activity">
    <reaction evidence="9">
        <text>Release of signal peptides from bacterial membrane prolipoproteins. Hydrolyzes -Xaa-Yaa-Zaa-|-(S,diacylglyceryl)Cys-, in which Xaa is hydrophobic (preferably Leu), and Yaa (Ala or Ser) and Zaa (Gly or Ala) have small, neutral side chains.</text>
        <dbReference type="EC" id="3.4.23.36"/>
    </reaction>
</comment>
<evidence type="ECO:0000256" key="1">
    <source>
        <dbReference type="ARBA" id="ARBA00006139"/>
    </source>
</evidence>
<dbReference type="STRING" id="1619046.US42_C0008G0035"/>
<comment type="subcellular location">
    <subcellularLocation>
        <location evidence="9">Cell membrane</location>
        <topology evidence="9">Multi-pass membrane protein</topology>
    </subcellularLocation>
</comment>
<feature type="transmembrane region" description="Helical" evidence="9">
    <location>
        <begin position="38"/>
        <end position="59"/>
    </location>
</feature>
<reference evidence="10 11" key="1">
    <citation type="journal article" date="2015" name="Nature">
        <title>rRNA introns, odd ribosomes, and small enigmatic genomes across a large radiation of phyla.</title>
        <authorList>
            <person name="Brown C.T."/>
            <person name="Hug L.A."/>
            <person name="Thomas B.C."/>
            <person name="Sharon I."/>
            <person name="Castelle C.J."/>
            <person name="Singh A."/>
            <person name="Wilkins M.J."/>
            <person name="Williams K.H."/>
            <person name="Banfield J.F."/>
        </authorList>
    </citation>
    <scope>NUCLEOTIDE SEQUENCE [LARGE SCALE GENOMIC DNA]</scope>
</reference>
<dbReference type="AlphaFoldDB" id="A0A0G0ITM0"/>
<keyword evidence="3 9" id="KW-0645">Protease</keyword>
<dbReference type="GO" id="GO:0006508">
    <property type="term" value="P:proteolysis"/>
    <property type="evidence" value="ECO:0007669"/>
    <property type="project" value="UniProtKB-KW"/>
</dbReference>
<evidence type="ECO:0000256" key="7">
    <source>
        <dbReference type="ARBA" id="ARBA00022989"/>
    </source>
</evidence>
<comment type="caution">
    <text evidence="10">The sequence shown here is derived from an EMBL/GenBank/DDBJ whole genome shotgun (WGS) entry which is preliminary data.</text>
</comment>
<evidence type="ECO:0000313" key="11">
    <source>
        <dbReference type="Proteomes" id="UP000034849"/>
    </source>
</evidence>
<evidence type="ECO:0000256" key="6">
    <source>
        <dbReference type="ARBA" id="ARBA00022801"/>
    </source>
</evidence>
<dbReference type="GO" id="GO:0004190">
    <property type="term" value="F:aspartic-type endopeptidase activity"/>
    <property type="evidence" value="ECO:0007669"/>
    <property type="project" value="UniProtKB-UniRule"/>
</dbReference>
<feature type="transmembrane region" description="Helical" evidence="9">
    <location>
        <begin position="171"/>
        <end position="194"/>
    </location>
</feature>
<evidence type="ECO:0000256" key="4">
    <source>
        <dbReference type="ARBA" id="ARBA00022692"/>
    </source>
</evidence>
<dbReference type="PANTHER" id="PTHR33695:SF1">
    <property type="entry name" value="LIPOPROTEIN SIGNAL PEPTIDASE"/>
    <property type="match status" value="1"/>
</dbReference>
<accession>A0A0G0ITM0</accession>
<gene>
    <name evidence="9" type="primary">lspA</name>
    <name evidence="10" type="ORF">US42_C0008G0035</name>
</gene>
<keyword evidence="4 9" id="KW-0812">Transmembrane</keyword>